<protein>
    <submittedName>
        <fullName evidence="2">Glycerophosphoryl diester phosphodiesterase</fullName>
    </submittedName>
</protein>
<dbReference type="RefSeq" id="WP_076346081.1">
    <property type="nucleotide sequence ID" value="NZ_FTOO01000004.1"/>
</dbReference>
<dbReference type="OrthoDB" id="384721at2"/>
<evidence type="ECO:0000259" key="1">
    <source>
        <dbReference type="PROSITE" id="PS51704"/>
    </source>
</evidence>
<keyword evidence="3" id="KW-1185">Reference proteome</keyword>
<accession>A0A1N7LX18</accession>
<dbReference type="CDD" id="cd08561">
    <property type="entry name" value="GDPD_cytoplasmic_ScUgpQ2_like"/>
    <property type="match status" value="1"/>
</dbReference>
<dbReference type="GO" id="GO:0006629">
    <property type="term" value="P:lipid metabolic process"/>
    <property type="evidence" value="ECO:0007669"/>
    <property type="project" value="InterPro"/>
</dbReference>
<dbReference type="EMBL" id="FTOO01000004">
    <property type="protein sequence ID" value="SIS78344.1"/>
    <property type="molecule type" value="Genomic_DNA"/>
</dbReference>
<evidence type="ECO:0000313" key="2">
    <source>
        <dbReference type="EMBL" id="SIS78344.1"/>
    </source>
</evidence>
<reference evidence="3" key="1">
    <citation type="submission" date="2017-01" db="EMBL/GenBank/DDBJ databases">
        <authorList>
            <person name="Varghese N."/>
            <person name="Submissions S."/>
        </authorList>
    </citation>
    <scope>NUCLEOTIDE SEQUENCE [LARGE SCALE GENOMIC DNA]</scope>
    <source>
        <strain evidence="3">DSM 16176</strain>
    </source>
</reference>
<organism evidence="2 3">
    <name type="scientific">Alicyclobacillus vulcanalis</name>
    <dbReference type="NCBI Taxonomy" id="252246"/>
    <lineage>
        <taxon>Bacteria</taxon>
        <taxon>Bacillati</taxon>
        <taxon>Bacillota</taxon>
        <taxon>Bacilli</taxon>
        <taxon>Bacillales</taxon>
        <taxon>Alicyclobacillaceae</taxon>
        <taxon>Alicyclobacillus</taxon>
    </lineage>
</organism>
<name>A0A1N7LX18_9BACL</name>
<dbReference type="Gene3D" id="3.20.20.190">
    <property type="entry name" value="Phosphatidylinositol (PI) phosphodiesterase"/>
    <property type="match status" value="1"/>
</dbReference>
<dbReference type="PANTHER" id="PTHR46211:SF14">
    <property type="entry name" value="GLYCEROPHOSPHODIESTER PHOSPHODIESTERASE"/>
    <property type="match status" value="1"/>
</dbReference>
<dbReference type="PANTHER" id="PTHR46211">
    <property type="entry name" value="GLYCEROPHOSPHORYL DIESTER PHOSPHODIESTERASE"/>
    <property type="match status" value="1"/>
</dbReference>
<dbReference type="AlphaFoldDB" id="A0A1N7LX18"/>
<feature type="domain" description="GP-PDE" evidence="1">
    <location>
        <begin position="9"/>
        <end position="260"/>
    </location>
</feature>
<sequence length="265" mass="30106">MRTDGARRVRILAHRGASLEAPQNTLPAFHLAVRQGADAIETDVHWTKDREIVICHDHRIDAVSDGRGEIAEMTYEELLRYDFGYWFTADGGRTYPYRGRGVRILTLREALRAFPSIHFNIDLKPKRPHVGLFLRALEEEDALARVTLASFHHRTLAEARARCPRLRTSASPQEVARVLAMVRAGWRPRAGVKPSYQALQVPYRRYGLTVVTRRFVEAAHQMGVEVDVWTVDDPAEMLALVRQGVDGIVTNSPQILQKLLLELEQ</sequence>
<gene>
    <name evidence="2" type="ORF">SAMN05421799_10443</name>
</gene>
<dbReference type="Proteomes" id="UP000186156">
    <property type="component" value="Unassembled WGS sequence"/>
</dbReference>
<proteinExistence type="predicted"/>
<dbReference type="GO" id="GO:0008081">
    <property type="term" value="F:phosphoric diester hydrolase activity"/>
    <property type="evidence" value="ECO:0007669"/>
    <property type="project" value="InterPro"/>
</dbReference>
<dbReference type="Pfam" id="PF03009">
    <property type="entry name" value="GDPD"/>
    <property type="match status" value="1"/>
</dbReference>
<dbReference type="PROSITE" id="PS51704">
    <property type="entry name" value="GP_PDE"/>
    <property type="match status" value="1"/>
</dbReference>
<dbReference type="InterPro" id="IPR030395">
    <property type="entry name" value="GP_PDE_dom"/>
</dbReference>
<dbReference type="STRING" id="252246.SAMN05421799_10443"/>
<dbReference type="InterPro" id="IPR017946">
    <property type="entry name" value="PLC-like_Pdiesterase_TIM-brl"/>
</dbReference>
<dbReference type="SUPFAM" id="SSF51695">
    <property type="entry name" value="PLC-like phosphodiesterases"/>
    <property type="match status" value="1"/>
</dbReference>
<evidence type="ECO:0000313" key="3">
    <source>
        <dbReference type="Proteomes" id="UP000186156"/>
    </source>
</evidence>